<name>A0ABX7VSK2_9BACI</name>
<protein>
    <recommendedName>
        <fullName evidence="3">DinB family protein</fullName>
    </recommendedName>
</protein>
<sequence>MREHHLNVETILENGEFDKLVTYQTSTGKSCTHSLGDILVHLALHGEHHRGQIINVSGT</sequence>
<reference evidence="1 2" key="1">
    <citation type="submission" date="2019-12" db="EMBL/GenBank/DDBJ databases">
        <title>The whole genome sequencing of a strain isolated from a Mars analog, Dalangtan Playa.</title>
        <authorList>
            <person name="Huang T."/>
        </authorList>
    </citation>
    <scope>NUCLEOTIDE SEQUENCE [LARGE SCALE GENOMIC DNA]</scope>
    <source>
        <strain evidence="1 2">DP4-553-S</strain>
    </source>
</reference>
<dbReference type="SUPFAM" id="SSF109854">
    <property type="entry name" value="DinB/YfiT-like putative metalloenzymes"/>
    <property type="match status" value="1"/>
</dbReference>
<evidence type="ECO:0008006" key="3">
    <source>
        <dbReference type="Google" id="ProtNLM"/>
    </source>
</evidence>
<proteinExistence type="predicted"/>
<dbReference type="Gene3D" id="1.20.120.450">
    <property type="entry name" value="dinb family like domain"/>
    <property type="match status" value="1"/>
</dbReference>
<dbReference type="EMBL" id="CP046956">
    <property type="protein sequence ID" value="QTM98785.1"/>
    <property type="molecule type" value="Genomic_DNA"/>
</dbReference>
<evidence type="ECO:0000313" key="1">
    <source>
        <dbReference type="EMBL" id="QTM98785.1"/>
    </source>
</evidence>
<keyword evidence="2" id="KW-1185">Reference proteome</keyword>
<dbReference type="RefSeq" id="WP_209367735.1">
    <property type="nucleotide sequence ID" value="NZ_CP046956.1"/>
</dbReference>
<dbReference type="InterPro" id="IPR034660">
    <property type="entry name" value="DinB/YfiT-like"/>
</dbReference>
<gene>
    <name evidence="1" type="ORF">ERJ70_05420</name>
</gene>
<organism evidence="1 2">
    <name type="scientific">Sediminibacillus dalangtanensis</name>
    <dbReference type="NCBI Taxonomy" id="2729421"/>
    <lineage>
        <taxon>Bacteria</taxon>
        <taxon>Bacillati</taxon>
        <taxon>Bacillota</taxon>
        <taxon>Bacilli</taxon>
        <taxon>Bacillales</taxon>
        <taxon>Bacillaceae</taxon>
        <taxon>Sediminibacillus</taxon>
    </lineage>
</organism>
<accession>A0ABX7VSK2</accession>
<dbReference type="Proteomes" id="UP000665043">
    <property type="component" value="Chromosome"/>
</dbReference>
<evidence type="ECO:0000313" key="2">
    <source>
        <dbReference type="Proteomes" id="UP000665043"/>
    </source>
</evidence>